<dbReference type="Proteomes" id="UP001207654">
    <property type="component" value="Unassembled WGS sequence"/>
</dbReference>
<protein>
    <submittedName>
        <fullName evidence="1">Uncharacterized protein</fullName>
    </submittedName>
</protein>
<name>A0ABT4AM32_9BACT</name>
<keyword evidence="2" id="KW-1185">Reference proteome</keyword>
<dbReference type="EMBL" id="JAPNKA010000001">
    <property type="protein sequence ID" value="MCY1082752.1"/>
    <property type="molecule type" value="Genomic_DNA"/>
</dbReference>
<proteinExistence type="predicted"/>
<dbReference type="RefSeq" id="WP_267541310.1">
    <property type="nucleotide sequence ID" value="NZ_JAPNKA010000001.1"/>
</dbReference>
<reference evidence="1 2" key="1">
    <citation type="submission" date="2022-11" db="EMBL/GenBank/DDBJ databases">
        <title>Minimal conservation of predation-associated metabolite biosynthetic gene clusters underscores biosynthetic potential of Myxococcota including descriptions for ten novel species: Archangium lansinium sp. nov., Myxococcus landrumus sp. nov., Nannocystis bai.</title>
        <authorList>
            <person name="Ahearne A."/>
            <person name="Stevens C."/>
            <person name="Phillips K."/>
        </authorList>
    </citation>
    <scope>NUCLEOTIDE SEQUENCE [LARGE SCALE GENOMIC DNA]</scope>
    <source>
        <strain evidence="1 2">MIWBW</strain>
    </source>
</reference>
<gene>
    <name evidence="1" type="ORF">OV287_50710</name>
</gene>
<evidence type="ECO:0000313" key="1">
    <source>
        <dbReference type="EMBL" id="MCY1082752.1"/>
    </source>
</evidence>
<sequence>MSHPPLPDTRTILADLNDWYSKLPYQHAEPLTGPTREVHAVLHGWMEYYDETLFLYGYTVGALEHCFFYDTPWDERGRVLGKGHHSEWYDGLAMPRPFRVRYSVAQPDRHEILDPLLREMMKRPLHRLGTRPAVERPFTATAEEVLAHIDRWDERLPFLRRRRYLHIATPKESSGWLPTLARFGNVVGKGDGAYIPYEFEVESSRFVFAVKLTHSFSRMTPSDHAPSSSRAERRALLSAARRQDQTLQELVGAQDVRVRYNPDNPGLHALELPLLQPGEPQLMLDRYTMYQLEPIVFPPPRAEQRRTR</sequence>
<evidence type="ECO:0000313" key="2">
    <source>
        <dbReference type="Proteomes" id="UP001207654"/>
    </source>
</evidence>
<comment type="caution">
    <text evidence="1">The sequence shown here is derived from an EMBL/GenBank/DDBJ whole genome shotgun (WGS) entry which is preliminary data.</text>
</comment>
<accession>A0ABT4AM32</accession>
<organism evidence="1 2">
    <name type="scientific">Archangium lansingense</name>
    <dbReference type="NCBI Taxonomy" id="2995310"/>
    <lineage>
        <taxon>Bacteria</taxon>
        <taxon>Pseudomonadati</taxon>
        <taxon>Myxococcota</taxon>
        <taxon>Myxococcia</taxon>
        <taxon>Myxococcales</taxon>
        <taxon>Cystobacterineae</taxon>
        <taxon>Archangiaceae</taxon>
        <taxon>Archangium</taxon>
    </lineage>
</organism>